<dbReference type="AlphaFoldDB" id="A0A5C3MXT5"/>
<dbReference type="Gene3D" id="1.25.40.10">
    <property type="entry name" value="Tetratricopeptide repeat domain"/>
    <property type="match status" value="1"/>
</dbReference>
<keyword evidence="3" id="KW-0862">Zinc</keyword>
<dbReference type="InterPro" id="IPR051966">
    <property type="entry name" value="RPAP3"/>
</dbReference>
<dbReference type="InterPro" id="IPR019734">
    <property type="entry name" value="TPR_rpt"/>
</dbReference>
<dbReference type="GO" id="GO:0008270">
    <property type="term" value="F:zinc ion binding"/>
    <property type="evidence" value="ECO:0007669"/>
    <property type="project" value="UniProtKB-KW"/>
</dbReference>
<dbReference type="PANTHER" id="PTHR46423">
    <property type="entry name" value="RNA POLYMERASE II-ASSOCIATED PROTEIN 3"/>
    <property type="match status" value="1"/>
</dbReference>
<dbReference type="Gene3D" id="3.30.1370.210">
    <property type="match status" value="1"/>
</dbReference>
<feature type="domain" description="C3H1-type" evidence="6">
    <location>
        <begin position="224"/>
        <end position="252"/>
    </location>
</feature>
<feature type="coiled-coil region" evidence="4">
    <location>
        <begin position="17"/>
        <end position="44"/>
    </location>
</feature>
<dbReference type="SMART" id="SM00028">
    <property type="entry name" value="TPR"/>
    <property type="match status" value="3"/>
</dbReference>
<dbReference type="PANTHER" id="PTHR46423:SF1">
    <property type="entry name" value="RNA POLYMERASE II-ASSOCIATED PROTEIN 3"/>
    <property type="match status" value="1"/>
</dbReference>
<feature type="compositionally biased region" description="Low complexity" evidence="5">
    <location>
        <begin position="328"/>
        <end position="337"/>
    </location>
</feature>
<dbReference type="STRING" id="5364.A0A5C3MXT5"/>
<gene>
    <name evidence="7" type="ORF">OE88DRAFT_926688</name>
</gene>
<dbReference type="Proteomes" id="UP000305948">
    <property type="component" value="Unassembled WGS sequence"/>
</dbReference>
<keyword evidence="3" id="KW-0479">Metal-binding</keyword>
<dbReference type="GO" id="GO:0101031">
    <property type="term" value="C:protein folding chaperone complex"/>
    <property type="evidence" value="ECO:0007669"/>
    <property type="project" value="TreeGrafter"/>
</dbReference>
<evidence type="ECO:0000313" key="7">
    <source>
        <dbReference type="EMBL" id="TFK46281.1"/>
    </source>
</evidence>
<sequence>MPEENISGAIDLERRIEERAARRLAALKDKIEKAEILKEKGNQLFMKGEYDAAIECWWEASGLRPHEPAYHSNTAAAFLKLARYDEAEAAAHAALLCQPDHLKARFRRGLARKGRKHYDTAVVDFRVILSQLDPTNNLAKAEIAICEKELKGEDWYGDDRSWREQVHPCLACEKWEVESASDTSDCNHYGIANLPCQDYNRAGCSNGTACPFNHAADAKSVRDNLGKNVCIRHILKRCPLFSARCPYSHDLHHLPAQWTFKTWQERETFKNAYYQARVDDKQDPDIRDPILMRYPHLGKDMRRLPYVALQMTREYELDFDPRRDEEGSVSSWASTSSSERDSDDFGSVTSEDWNHAIDAANASYDTSDGALQEEDGEERQKTQEREERERRENHGFTLDEVDTLAEQGVKPWDPQAKYILSVLSY</sequence>
<accession>A0A5C3MXT5</accession>
<proteinExistence type="predicted"/>
<evidence type="ECO:0000256" key="4">
    <source>
        <dbReference type="SAM" id="Coils"/>
    </source>
</evidence>
<organism evidence="7 8">
    <name type="scientific">Heliocybe sulcata</name>
    <dbReference type="NCBI Taxonomy" id="5364"/>
    <lineage>
        <taxon>Eukaryota</taxon>
        <taxon>Fungi</taxon>
        <taxon>Dikarya</taxon>
        <taxon>Basidiomycota</taxon>
        <taxon>Agaricomycotina</taxon>
        <taxon>Agaricomycetes</taxon>
        <taxon>Gloeophyllales</taxon>
        <taxon>Gloeophyllaceae</taxon>
        <taxon>Heliocybe</taxon>
    </lineage>
</organism>
<reference evidence="7 8" key="1">
    <citation type="journal article" date="2019" name="Nat. Ecol. Evol.">
        <title>Megaphylogeny resolves global patterns of mushroom evolution.</title>
        <authorList>
            <person name="Varga T."/>
            <person name="Krizsan K."/>
            <person name="Foldi C."/>
            <person name="Dima B."/>
            <person name="Sanchez-Garcia M."/>
            <person name="Sanchez-Ramirez S."/>
            <person name="Szollosi G.J."/>
            <person name="Szarkandi J.G."/>
            <person name="Papp V."/>
            <person name="Albert L."/>
            <person name="Andreopoulos W."/>
            <person name="Angelini C."/>
            <person name="Antonin V."/>
            <person name="Barry K.W."/>
            <person name="Bougher N.L."/>
            <person name="Buchanan P."/>
            <person name="Buyck B."/>
            <person name="Bense V."/>
            <person name="Catcheside P."/>
            <person name="Chovatia M."/>
            <person name="Cooper J."/>
            <person name="Damon W."/>
            <person name="Desjardin D."/>
            <person name="Finy P."/>
            <person name="Geml J."/>
            <person name="Haridas S."/>
            <person name="Hughes K."/>
            <person name="Justo A."/>
            <person name="Karasinski D."/>
            <person name="Kautmanova I."/>
            <person name="Kiss B."/>
            <person name="Kocsube S."/>
            <person name="Kotiranta H."/>
            <person name="LaButti K.M."/>
            <person name="Lechner B.E."/>
            <person name="Liimatainen K."/>
            <person name="Lipzen A."/>
            <person name="Lukacs Z."/>
            <person name="Mihaltcheva S."/>
            <person name="Morgado L.N."/>
            <person name="Niskanen T."/>
            <person name="Noordeloos M.E."/>
            <person name="Ohm R.A."/>
            <person name="Ortiz-Santana B."/>
            <person name="Ovrebo C."/>
            <person name="Racz N."/>
            <person name="Riley R."/>
            <person name="Savchenko A."/>
            <person name="Shiryaev A."/>
            <person name="Soop K."/>
            <person name="Spirin V."/>
            <person name="Szebenyi C."/>
            <person name="Tomsovsky M."/>
            <person name="Tulloss R.E."/>
            <person name="Uehling J."/>
            <person name="Grigoriev I.V."/>
            <person name="Vagvolgyi C."/>
            <person name="Papp T."/>
            <person name="Martin F.M."/>
            <person name="Miettinen O."/>
            <person name="Hibbett D.S."/>
            <person name="Nagy L.G."/>
        </authorList>
    </citation>
    <scope>NUCLEOTIDE SEQUENCE [LARGE SCALE GENOMIC DNA]</scope>
    <source>
        <strain evidence="7 8">OMC1185</strain>
    </source>
</reference>
<feature type="domain" description="C3H1-type" evidence="6">
    <location>
        <begin position="195"/>
        <end position="217"/>
    </location>
</feature>
<evidence type="ECO:0000259" key="6">
    <source>
        <dbReference type="PROSITE" id="PS50103"/>
    </source>
</evidence>
<evidence type="ECO:0000256" key="1">
    <source>
        <dbReference type="ARBA" id="ARBA00022803"/>
    </source>
</evidence>
<keyword evidence="8" id="KW-1185">Reference proteome</keyword>
<dbReference type="OrthoDB" id="245563at2759"/>
<evidence type="ECO:0000313" key="8">
    <source>
        <dbReference type="Proteomes" id="UP000305948"/>
    </source>
</evidence>
<protein>
    <recommendedName>
        <fullName evidence="6">C3H1-type domain-containing protein</fullName>
    </recommendedName>
</protein>
<feature type="zinc finger region" description="C3H1-type" evidence="3">
    <location>
        <begin position="195"/>
        <end position="217"/>
    </location>
</feature>
<evidence type="ECO:0000256" key="5">
    <source>
        <dbReference type="SAM" id="MobiDB-lite"/>
    </source>
</evidence>
<dbReference type="EMBL" id="ML213531">
    <property type="protein sequence ID" value="TFK46281.1"/>
    <property type="molecule type" value="Genomic_DNA"/>
</dbReference>
<dbReference type="InterPro" id="IPR000571">
    <property type="entry name" value="Znf_CCCH"/>
</dbReference>
<feature type="region of interest" description="Disordered" evidence="5">
    <location>
        <begin position="320"/>
        <end position="349"/>
    </location>
</feature>
<dbReference type="SUPFAM" id="SSF48452">
    <property type="entry name" value="TPR-like"/>
    <property type="match status" value="1"/>
</dbReference>
<feature type="region of interest" description="Disordered" evidence="5">
    <location>
        <begin position="361"/>
        <end position="402"/>
    </location>
</feature>
<dbReference type="PROSITE" id="PS50103">
    <property type="entry name" value="ZF_C3H1"/>
    <property type="match status" value="2"/>
</dbReference>
<dbReference type="PROSITE" id="PS50005">
    <property type="entry name" value="TPR"/>
    <property type="match status" value="1"/>
</dbReference>
<keyword evidence="3" id="KW-0863">Zinc-finger</keyword>
<keyword evidence="1 2" id="KW-0802">TPR repeat</keyword>
<dbReference type="InterPro" id="IPR011990">
    <property type="entry name" value="TPR-like_helical_dom_sf"/>
</dbReference>
<evidence type="ECO:0000256" key="3">
    <source>
        <dbReference type="PROSITE-ProRule" id="PRU00723"/>
    </source>
</evidence>
<feature type="repeat" description="TPR" evidence="2">
    <location>
        <begin position="34"/>
        <end position="67"/>
    </location>
</feature>
<name>A0A5C3MXT5_9AGAM</name>
<keyword evidence="4" id="KW-0175">Coiled coil</keyword>
<feature type="zinc finger region" description="C3H1-type" evidence="3">
    <location>
        <begin position="224"/>
        <end position="252"/>
    </location>
</feature>
<evidence type="ECO:0000256" key="2">
    <source>
        <dbReference type="PROSITE-ProRule" id="PRU00339"/>
    </source>
</evidence>
<feature type="compositionally biased region" description="Basic and acidic residues" evidence="5">
    <location>
        <begin position="378"/>
        <end position="394"/>
    </location>
</feature>